<dbReference type="PANTHER" id="PTHR24321">
    <property type="entry name" value="DEHYDROGENASES, SHORT CHAIN"/>
    <property type="match status" value="1"/>
</dbReference>
<dbReference type="GO" id="GO:0047936">
    <property type="term" value="F:glucose 1-dehydrogenase [NAD(P)+] activity"/>
    <property type="evidence" value="ECO:0007669"/>
    <property type="project" value="UniProtKB-EC"/>
</dbReference>
<dbReference type="PRINTS" id="PR00080">
    <property type="entry name" value="SDRFAMILY"/>
</dbReference>
<dbReference type="PROSITE" id="PS00061">
    <property type="entry name" value="ADH_SHORT"/>
    <property type="match status" value="1"/>
</dbReference>
<sequence length="246" mass="25755">MNLKDKVAIVTGGASGIGLATVKAFAVKGVKVVIADYNVEGGKEVEQALKNEGHDMLFVSVDAGDEADVESLVQDTVKAYGQLDIIINNAGIGSLAETHTLSYEDYHKVIRINQDGVFFGMKHAIKEMLKNGGGAIVNTASILGAVGEPSALAYNASKHAVIGMTKSASLQYAAKGIRVNAIAPGYIETGLVNKESLGPFYDGLIAKHPLGRLGTSEEVAHAVVFLVENEFVTGSTVFVDGGYTAQ</sequence>
<evidence type="ECO:0000313" key="3">
    <source>
        <dbReference type="EMBL" id="MBD3108679.1"/>
    </source>
</evidence>
<keyword evidence="2 3" id="KW-0560">Oxidoreductase</keyword>
<dbReference type="PRINTS" id="PR00081">
    <property type="entry name" value="GDHRDH"/>
</dbReference>
<keyword evidence="4" id="KW-1185">Reference proteome</keyword>
<comment type="caution">
    <text evidence="3">The sequence shown here is derived from an EMBL/GenBank/DDBJ whole genome shotgun (WGS) entry which is preliminary data.</text>
</comment>
<dbReference type="NCBIfam" id="NF005559">
    <property type="entry name" value="PRK07231.1"/>
    <property type="match status" value="1"/>
</dbReference>
<dbReference type="RefSeq" id="WP_190998217.1">
    <property type="nucleotide sequence ID" value="NZ_JACXSI010000022.1"/>
</dbReference>
<organism evidence="3 4">
    <name type="scientific">Peribacillus faecalis</name>
    <dbReference type="NCBI Taxonomy" id="2772559"/>
    <lineage>
        <taxon>Bacteria</taxon>
        <taxon>Bacillati</taxon>
        <taxon>Bacillota</taxon>
        <taxon>Bacilli</taxon>
        <taxon>Bacillales</taxon>
        <taxon>Bacillaceae</taxon>
        <taxon>Peribacillus</taxon>
    </lineage>
</organism>
<evidence type="ECO:0000313" key="4">
    <source>
        <dbReference type="Proteomes" id="UP000602076"/>
    </source>
</evidence>
<dbReference type="GO" id="GO:0008206">
    <property type="term" value="P:bile acid metabolic process"/>
    <property type="evidence" value="ECO:0007669"/>
    <property type="project" value="UniProtKB-ARBA"/>
</dbReference>
<dbReference type="CDD" id="cd05233">
    <property type="entry name" value="SDR_c"/>
    <property type="match status" value="1"/>
</dbReference>
<accession>A0A927CWZ4</accession>
<dbReference type="EMBL" id="JACXSI010000022">
    <property type="protein sequence ID" value="MBD3108679.1"/>
    <property type="molecule type" value="Genomic_DNA"/>
</dbReference>
<dbReference type="AlphaFoldDB" id="A0A927CWZ4"/>
<dbReference type="FunFam" id="3.40.50.720:FF:000084">
    <property type="entry name" value="Short-chain dehydrogenase reductase"/>
    <property type="match status" value="1"/>
</dbReference>
<dbReference type="Proteomes" id="UP000602076">
    <property type="component" value="Unassembled WGS sequence"/>
</dbReference>
<dbReference type="InterPro" id="IPR002347">
    <property type="entry name" value="SDR_fam"/>
</dbReference>
<dbReference type="Gene3D" id="3.40.50.720">
    <property type="entry name" value="NAD(P)-binding Rossmann-like Domain"/>
    <property type="match status" value="1"/>
</dbReference>
<evidence type="ECO:0000256" key="1">
    <source>
        <dbReference type="ARBA" id="ARBA00006484"/>
    </source>
</evidence>
<dbReference type="EC" id="1.1.1.47" evidence="3"/>
<evidence type="ECO:0000256" key="2">
    <source>
        <dbReference type="ARBA" id="ARBA00023002"/>
    </source>
</evidence>
<dbReference type="Pfam" id="PF13561">
    <property type="entry name" value="adh_short_C2"/>
    <property type="match status" value="1"/>
</dbReference>
<proteinExistence type="inferred from homology"/>
<dbReference type="SUPFAM" id="SSF51735">
    <property type="entry name" value="NAD(P)-binding Rossmann-fold domains"/>
    <property type="match status" value="1"/>
</dbReference>
<name>A0A927CWZ4_9BACI</name>
<gene>
    <name evidence="3" type="ORF">IEO70_09895</name>
</gene>
<reference evidence="3" key="1">
    <citation type="submission" date="2020-09" db="EMBL/GenBank/DDBJ databases">
        <title>Bacillus faecalis sp. nov., a moderately halophilic bacterium isolated from cow faeces.</title>
        <authorList>
            <person name="Jiang L."/>
            <person name="Lee J."/>
        </authorList>
    </citation>
    <scope>NUCLEOTIDE SEQUENCE</scope>
    <source>
        <strain evidence="3">AGMB 02131</strain>
    </source>
</reference>
<dbReference type="PANTHER" id="PTHR24321:SF11">
    <property type="entry name" value="BLR0893 PROTEIN"/>
    <property type="match status" value="1"/>
</dbReference>
<dbReference type="InterPro" id="IPR036291">
    <property type="entry name" value="NAD(P)-bd_dom_sf"/>
</dbReference>
<protein>
    <submittedName>
        <fullName evidence="3">Glucose 1-dehydrogenase</fullName>
        <ecNumber evidence="3">1.1.1.47</ecNumber>
    </submittedName>
</protein>
<dbReference type="InterPro" id="IPR020904">
    <property type="entry name" value="Sc_DH/Rdtase_CS"/>
</dbReference>
<comment type="similarity">
    <text evidence="1">Belongs to the short-chain dehydrogenases/reductases (SDR) family.</text>
</comment>